<evidence type="ECO:0000256" key="2">
    <source>
        <dbReference type="ARBA" id="ARBA00022475"/>
    </source>
</evidence>
<feature type="transmembrane region" description="Helical" evidence="6">
    <location>
        <begin position="146"/>
        <end position="171"/>
    </location>
</feature>
<dbReference type="GO" id="GO:0005886">
    <property type="term" value="C:plasma membrane"/>
    <property type="evidence" value="ECO:0007669"/>
    <property type="project" value="UniProtKB-SubCell"/>
</dbReference>
<proteinExistence type="predicted"/>
<feature type="transmembrane region" description="Helical" evidence="6">
    <location>
        <begin position="42"/>
        <end position="67"/>
    </location>
</feature>
<dbReference type="GO" id="GO:0033228">
    <property type="term" value="P:cysteine export across plasma membrane"/>
    <property type="evidence" value="ECO:0007669"/>
    <property type="project" value="TreeGrafter"/>
</dbReference>
<keyword evidence="3 6" id="KW-0812">Transmembrane</keyword>
<dbReference type="Pfam" id="PF01810">
    <property type="entry name" value="LysE"/>
    <property type="match status" value="1"/>
</dbReference>
<keyword evidence="8" id="KW-1185">Reference proteome</keyword>
<accession>B3PBX8</accession>
<dbReference type="AlphaFoldDB" id="B3PBX8"/>
<name>B3PBX8_CELJU</name>
<dbReference type="Proteomes" id="UP000001036">
    <property type="component" value="Chromosome"/>
</dbReference>
<dbReference type="STRING" id="498211.CJA_1193"/>
<gene>
    <name evidence="7" type="ordered locus">CJA_1193</name>
</gene>
<protein>
    <submittedName>
        <fullName evidence="7">Transporter, LysE family</fullName>
    </submittedName>
</protein>
<dbReference type="HOGENOM" id="CLU_079569_1_0_6"/>
<dbReference type="RefSeq" id="WP_012486840.1">
    <property type="nucleotide sequence ID" value="NC_010995.1"/>
</dbReference>
<evidence type="ECO:0000313" key="8">
    <source>
        <dbReference type="Proteomes" id="UP000001036"/>
    </source>
</evidence>
<organism evidence="7 8">
    <name type="scientific">Cellvibrio japonicus (strain Ueda107)</name>
    <name type="common">Pseudomonas fluorescens subsp. cellulosa</name>
    <dbReference type="NCBI Taxonomy" id="498211"/>
    <lineage>
        <taxon>Bacteria</taxon>
        <taxon>Pseudomonadati</taxon>
        <taxon>Pseudomonadota</taxon>
        <taxon>Gammaproteobacteria</taxon>
        <taxon>Cellvibrionales</taxon>
        <taxon>Cellvibrionaceae</taxon>
        <taxon>Cellvibrio</taxon>
    </lineage>
</organism>
<evidence type="ECO:0000256" key="4">
    <source>
        <dbReference type="ARBA" id="ARBA00022989"/>
    </source>
</evidence>
<dbReference type="EMBL" id="CP000934">
    <property type="protein sequence ID" value="ACE85186.1"/>
    <property type="molecule type" value="Genomic_DNA"/>
</dbReference>
<evidence type="ECO:0000256" key="5">
    <source>
        <dbReference type="ARBA" id="ARBA00023136"/>
    </source>
</evidence>
<dbReference type="OrthoDB" id="9812084at2"/>
<dbReference type="InterPro" id="IPR001123">
    <property type="entry name" value="LeuE-type"/>
</dbReference>
<comment type="subcellular location">
    <subcellularLocation>
        <location evidence="1">Cell membrane</location>
        <topology evidence="1">Multi-pass membrane protein</topology>
    </subcellularLocation>
</comment>
<dbReference type="PANTHER" id="PTHR30086">
    <property type="entry name" value="ARGININE EXPORTER PROTEIN ARGO"/>
    <property type="match status" value="1"/>
</dbReference>
<keyword evidence="5 6" id="KW-0472">Membrane</keyword>
<feature type="transmembrane region" description="Helical" evidence="6">
    <location>
        <begin position="112"/>
        <end position="134"/>
    </location>
</feature>
<dbReference type="eggNOG" id="COG1280">
    <property type="taxonomic scope" value="Bacteria"/>
</dbReference>
<dbReference type="PANTHER" id="PTHR30086:SF20">
    <property type="entry name" value="ARGININE EXPORTER PROTEIN ARGO-RELATED"/>
    <property type="match status" value="1"/>
</dbReference>
<evidence type="ECO:0000256" key="6">
    <source>
        <dbReference type="SAM" id="Phobius"/>
    </source>
</evidence>
<evidence type="ECO:0000313" key="7">
    <source>
        <dbReference type="EMBL" id="ACE85186.1"/>
    </source>
</evidence>
<evidence type="ECO:0000256" key="1">
    <source>
        <dbReference type="ARBA" id="ARBA00004651"/>
    </source>
</evidence>
<feature type="transmembrane region" description="Helical" evidence="6">
    <location>
        <begin position="177"/>
        <end position="197"/>
    </location>
</feature>
<feature type="transmembrane region" description="Helical" evidence="6">
    <location>
        <begin position="74"/>
        <end position="92"/>
    </location>
</feature>
<evidence type="ECO:0000256" key="3">
    <source>
        <dbReference type="ARBA" id="ARBA00022692"/>
    </source>
</evidence>
<reference evidence="7 8" key="1">
    <citation type="journal article" date="2008" name="J. Bacteriol.">
        <title>Insights into plant cell wall degradation from the genome sequence of the soil bacterium Cellvibrio japonicus.</title>
        <authorList>
            <person name="Deboy R.T."/>
            <person name="Mongodin E.F."/>
            <person name="Fouts D.E."/>
            <person name="Tailford L.E."/>
            <person name="Khouri H."/>
            <person name="Emerson J.B."/>
            <person name="Mohamoud Y."/>
            <person name="Watkins K."/>
            <person name="Henrissat B."/>
            <person name="Gilbert H.J."/>
            <person name="Nelson K.E."/>
        </authorList>
    </citation>
    <scope>NUCLEOTIDE SEQUENCE [LARGE SCALE GENOMIC DNA]</scope>
    <source>
        <strain evidence="7 8">Ueda107</strain>
    </source>
</reference>
<keyword evidence="4 6" id="KW-1133">Transmembrane helix</keyword>
<dbReference type="KEGG" id="cja:CJA_1193"/>
<sequence>MLETASLLMLVSYATVMSITPGPNNLLLMSSGLLFGLRRTGWHMAGITLGVVALIGSVGAGLGVLFAWEPRLQWVLKILGSLYMLWLAARLWHTDNLGEVAAVSPVRFWEAWGFQFINPKAWLMATTVVAVFVPDGQGYWWRLLQVSAIFGVVGAPCIFVWAASGAGLRAWLGSPCVLLWVNRVMAALAAMTAGLFWG</sequence>
<dbReference type="GO" id="GO:0015171">
    <property type="term" value="F:amino acid transmembrane transporter activity"/>
    <property type="evidence" value="ECO:0007669"/>
    <property type="project" value="TreeGrafter"/>
</dbReference>
<keyword evidence="2" id="KW-1003">Cell membrane</keyword>